<sequence>MIYETYKKHIEEATVTIQQLDRAINKNSLARLFVILVGGGLLFYSFQTTSILLVCGLTLLIVLVFAFLIKRQSRLEKERDNQQAFLRVNVNEMELRDHRKTMYDEGGDFENGKHPYSSDLDIFGSFSLFTLLNRCATKLGVARLSNWLAQAGTKKEILERQEASSELAEDITWSQNFQSKLLFNLSQRIEVKSFLSRYFKDSSHSFGNKFMHVYVLVAPFVLLIGILFSVFVSPIWPYVGGLALIHLFWTLGMAGKVSLFSSKIDKVGQMLGAYAEGIAMVEDRKFLAQRNIELQQILMLDNQKLSVAFRELSSLINNLDARNNMLVGALLNMFMLWDFKYVLKIVRWKSQYEERILVAFDVVAEFEALNALAVLKRNNPTWVVPTVLDDPLSDKIHTKQINHPLIAAGHAVANDYTNEGHRIALITGSNMAGKSTFLRTIGINAVLAYTGAVVCAAEFSLPIYNLISYMRIKDSLNESTSTFKAELDRMKFILETVAEHKDSFFLIDEMLRGTNSVDKYLGSRAIIKNLIAENGKGMVATHDLQLSTLAEEYPTAVQNFHFDIQVVDGEMLFDYKLKDGKCTVFNASILLKGIGVDVEKAENS</sequence>
<dbReference type="Proteomes" id="UP000192980">
    <property type="component" value="Unassembled WGS sequence"/>
</dbReference>
<dbReference type="GO" id="GO:0030983">
    <property type="term" value="F:mismatched DNA binding"/>
    <property type="evidence" value="ECO:0007669"/>
    <property type="project" value="InterPro"/>
</dbReference>
<dbReference type="SUPFAM" id="SSF48334">
    <property type="entry name" value="DNA repair protein MutS, domain III"/>
    <property type="match status" value="1"/>
</dbReference>
<dbReference type="GO" id="GO:0006298">
    <property type="term" value="P:mismatch repair"/>
    <property type="evidence" value="ECO:0007669"/>
    <property type="project" value="InterPro"/>
</dbReference>
<evidence type="ECO:0000259" key="5">
    <source>
        <dbReference type="SMART" id="SM00534"/>
    </source>
</evidence>
<evidence type="ECO:0000313" key="7">
    <source>
        <dbReference type="Proteomes" id="UP000192980"/>
    </source>
</evidence>
<keyword evidence="4" id="KW-1133">Transmembrane helix</keyword>
<dbReference type="Pfam" id="PF00488">
    <property type="entry name" value="MutS_V"/>
    <property type="match status" value="1"/>
</dbReference>
<dbReference type="InterPro" id="IPR027417">
    <property type="entry name" value="P-loop_NTPase"/>
</dbReference>
<evidence type="ECO:0000256" key="1">
    <source>
        <dbReference type="ARBA" id="ARBA00022741"/>
    </source>
</evidence>
<protein>
    <submittedName>
        <fullName evidence="6">MutS domain V</fullName>
    </submittedName>
</protein>
<dbReference type="GO" id="GO:0005829">
    <property type="term" value="C:cytosol"/>
    <property type="evidence" value="ECO:0007669"/>
    <property type="project" value="TreeGrafter"/>
</dbReference>
<evidence type="ECO:0000313" key="6">
    <source>
        <dbReference type="EMBL" id="SMG50931.1"/>
    </source>
</evidence>
<dbReference type="InterPro" id="IPR045076">
    <property type="entry name" value="MutS"/>
</dbReference>
<feature type="transmembrane region" description="Helical" evidence="4">
    <location>
        <begin position="51"/>
        <end position="69"/>
    </location>
</feature>
<organism evidence="6 7">
    <name type="scientific">Sphingobacterium psychroaquaticum</name>
    <dbReference type="NCBI Taxonomy" id="561061"/>
    <lineage>
        <taxon>Bacteria</taxon>
        <taxon>Pseudomonadati</taxon>
        <taxon>Bacteroidota</taxon>
        <taxon>Sphingobacteriia</taxon>
        <taxon>Sphingobacteriales</taxon>
        <taxon>Sphingobacteriaceae</taxon>
        <taxon>Sphingobacterium</taxon>
    </lineage>
</organism>
<reference evidence="6 7" key="1">
    <citation type="submission" date="2017-04" db="EMBL/GenBank/DDBJ databases">
        <authorList>
            <person name="Afonso C.L."/>
            <person name="Miller P.J."/>
            <person name="Scott M.A."/>
            <person name="Spackman E."/>
            <person name="Goraichik I."/>
            <person name="Dimitrov K.M."/>
            <person name="Suarez D.L."/>
            <person name="Swayne D.E."/>
        </authorList>
    </citation>
    <scope>NUCLEOTIDE SEQUENCE [LARGE SCALE GENOMIC DNA]</scope>
    <source>
        <strain evidence="6 7">DSM 22418</strain>
    </source>
</reference>
<dbReference type="InterPro" id="IPR000432">
    <property type="entry name" value="DNA_mismatch_repair_MutS_C"/>
</dbReference>
<feature type="transmembrane region" description="Helical" evidence="4">
    <location>
        <begin position="28"/>
        <end position="45"/>
    </location>
</feature>
<keyword evidence="1" id="KW-0547">Nucleotide-binding</keyword>
<evidence type="ECO:0000256" key="4">
    <source>
        <dbReference type="SAM" id="Phobius"/>
    </source>
</evidence>
<dbReference type="OrthoDB" id="1097361at2"/>
<dbReference type="GO" id="GO:0005524">
    <property type="term" value="F:ATP binding"/>
    <property type="evidence" value="ECO:0007669"/>
    <property type="project" value="UniProtKB-KW"/>
</dbReference>
<dbReference type="EMBL" id="FXAU01000009">
    <property type="protein sequence ID" value="SMG50931.1"/>
    <property type="molecule type" value="Genomic_DNA"/>
</dbReference>
<feature type="transmembrane region" description="Helical" evidence="4">
    <location>
        <begin position="213"/>
        <end position="232"/>
    </location>
</feature>
<name>A0A1X7LAS4_9SPHI</name>
<evidence type="ECO:0000256" key="2">
    <source>
        <dbReference type="ARBA" id="ARBA00022840"/>
    </source>
</evidence>
<dbReference type="Gene3D" id="3.40.50.300">
    <property type="entry name" value="P-loop containing nucleotide triphosphate hydrolases"/>
    <property type="match status" value="1"/>
</dbReference>
<dbReference type="STRING" id="561061.SAMN05660862_3771"/>
<dbReference type="GO" id="GO:0140664">
    <property type="term" value="F:ATP-dependent DNA damage sensor activity"/>
    <property type="evidence" value="ECO:0007669"/>
    <property type="project" value="InterPro"/>
</dbReference>
<feature type="domain" description="DNA mismatch repair proteins mutS family" evidence="5">
    <location>
        <begin position="421"/>
        <end position="592"/>
    </location>
</feature>
<gene>
    <name evidence="6" type="ORF">SAMN05660862_3771</name>
</gene>
<dbReference type="SUPFAM" id="SSF52540">
    <property type="entry name" value="P-loop containing nucleoside triphosphate hydrolases"/>
    <property type="match status" value="1"/>
</dbReference>
<proteinExistence type="predicted"/>
<dbReference type="PANTHER" id="PTHR11361:SF99">
    <property type="entry name" value="DNA MISMATCH REPAIR PROTEIN"/>
    <property type="match status" value="1"/>
</dbReference>
<dbReference type="PANTHER" id="PTHR11361">
    <property type="entry name" value="DNA MISMATCH REPAIR PROTEIN MUTS FAMILY MEMBER"/>
    <property type="match status" value="1"/>
</dbReference>
<feature type="transmembrane region" description="Helical" evidence="4">
    <location>
        <begin position="238"/>
        <end position="260"/>
    </location>
</feature>
<dbReference type="Gene3D" id="1.10.1420.10">
    <property type="match status" value="1"/>
</dbReference>
<dbReference type="InterPro" id="IPR036187">
    <property type="entry name" value="DNA_mismatch_repair_MutS_sf"/>
</dbReference>
<dbReference type="AlphaFoldDB" id="A0A1X7LAS4"/>
<keyword evidence="2" id="KW-0067">ATP-binding</keyword>
<keyword evidence="7" id="KW-1185">Reference proteome</keyword>
<accession>A0A1X7LAS4</accession>
<dbReference type="SMART" id="SM00534">
    <property type="entry name" value="MUTSac"/>
    <property type="match status" value="1"/>
</dbReference>
<keyword evidence="4" id="KW-0472">Membrane</keyword>
<keyword evidence="3" id="KW-0238">DNA-binding</keyword>
<dbReference type="RefSeq" id="WP_085474456.1">
    <property type="nucleotide sequence ID" value="NZ_FXAU01000009.1"/>
</dbReference>
<keyword evidence="4" id="KW-0812">Transmembrane</keyword>
<evidence type="ECO:0000256" key="3">
    <source>
        <dbReference type="ARBA" id="ARBA00023125"/>
    </source>
</evidence>